<name>A0A1L7TMZ0_FUSMA</name>
<evidence type="ECO:0000256" key="6">
    <source>
        <dbReference type="ARBA" id="ARBA00023136"/>
    </source>
</evidence>
<dbReference type="PANTHER" id="PTHR10846:SF8">
    <property type="entry name" value="INNER MEMBRANE PROTEIN YRBG"/>
    <property type="match status" value="1"/>
</dbReference>
<comment type="caution">
    <text evidence="10">The sequence shown here is derived from an EMBL/GenBank/DDBJ whole genome shotgun (WGS) entry which is preliminary data.</text>
</comment>
<evidence type="ECO:0000256" key="7">
    <source>
        <dbReference type="SAM" id="MobiDB-lite"/>
    </source>
</evidence>
<evidence type="ECO:0000256" key="5">
    <source>
        <dbReference type="ARBA" id="ARBA00022989"/>
    </source>
</evidence>
<dbReference type="InterPro" id="IPR004837">
    <property type="entry name" value="NaCa_Exmemb"/>
</dbReference>
<protein>
    <recommendedName>
        <fullName evidence="9">Sodium/calcium exchanger membrane region domain-containing protein</fullName>
    </recommendedName>
</protein>
<keyword evidence="4 8" id="KW-0812">Transmembrane</keyword>
<dbReference type="VEuPathDB" id="FungiDB:FMAN_10987"/>
<feature type="transmembrane region" description="Helical" evidence="8">
    <location>
        <begin position="263"/>
        <end position="282"/>
    </location>
</feature>
<dbReference type="PANTHER" id="PTHR10846">
    <property type="entry name" value="SODIUM/POTASSIUM/CALCIUM EXCHANGER"/>
    <property type="match status" value="1"/>
</dbReference>
<feature type="transmembrane region" description="Helical" evidence="8">
    <location>
        <begin position="231"/>
        <end position="251"/>
    </location>
</feature>
<comment type="subcellular location">
    <subcellularLocation>
        <location evidence="1">Membrane</location>
        <topology evidence="1">Multi-pass membrane protein</topology>
    </subcellularLocation>
</comment>
<evidence type="ECO:0000313" key="10">
    <source>
        <dbReference type="EMBL" id="CVK96657.1"/>
    </source>
</evidence>
<dbReference type="GO" id="GO:0005262">
    <property type="term" value="F:calcium channel activity"/>
    <property type="evidence" value="ECO:0007669"/>
    <property type="project" value="TreeGrafter"/>
</dbReference>
<feature type="domain" description="Sodium/calcium exchanger membrane region" evidence="9">
    <location>
        <begin position="11"/>
        <end position="150"/>
    </location>
</feature>
<evidence type="ECO:0000259" key="9">
    <source>
        <dbReference type="Pfam" id="PF01699"/>
    </source>
</evidence>
<accession>A0A1L7TMZ0</accession>
<keyword evidence="3" id="KW-0813">Transport</keyword>
<dbReference type="InterPro" id="IPR044880">
    <property type="entry name" value="NCX_ion-bd_dom_sf"/>
</dbReference>
<feature type="transmembrane region" description="Helical" evidence="8">
    <location>
        <begin position="6"/>
        <end position="25"/>
    </location>
</feature>
<reference evidence="11" key="1">
    <citation type="journal article" date="2016" name="Genome Biol. Evol.">
        <title>Comparative 'omics' of the Fusarium fujikuroi species complex highlights differences in genetic potential and metabolite synthesis.</title>
        <authorList>
            <person name="Niehaus E.-M."/>
            <person name="Muensterkoetter M."/>
            <person name="Proctor R.H."/>
            <person name="Brown D.W."/>
            <person name="Sharon A."/>
            <person name="Idan Y."/>
            <person name="Oren-Young L."/>
            <person name="Sieber C.M."/>
            <person name="Novak O."/>
            <person name="Pencik A."/>
            <person name="Tarkowska D."/>
            <person name="Hromadova K."/>
            <person name="Freeman S."/>
            <person name="Maymon M."/>
            <person name="Elazar M."/>
            <person name="Youssef S.A."/>
            <person name="El-Shabrawy E.S.M."/>
            <person name="Shalaby A.B.A."/>
            <person name="Houterman P."/>
            <person name="Brock N.L."/>
            <person name="Burkhardt I."/>
            <person name="Tsavkelova E.A."/>
            <person name="Dickschat J.S."/>
            <person name="Galuszka P."/>
            <person name="Gueldener U."/>
            <person name="Tudzynski B."/>
        </authorList>
    </citation>
    <scope>NUCLEOTIDE SEQUENCE [LARGE SCALE GENOMIC DNA]</scope>
    <source>
        <strain evidence="11">MRC7560</strain>
    </source>
</reference>
<keyword evidence="5 8" id="KW-1133">Transmembrane helix</keyword>
<evidence type="ECO:0000256" key="4">
    <source>
        <dbReference type="ARBA" id="ARBA00022692"/>
    </source>
</evidence>
<evidence type="ECO:0000256" key="1">
    <source>
        <dbReference type="ARBA" id="ARBA00004141"/>
    </source>
</evidence>
<feature type="transmembrane region" description="Helical" evidence="8">
    <location>
        <begin position="133"/>
        <end position="156"/>
    </location>
</feature>
<feature type="transmembrane region" description="Helical" evidence="8">
    <location>
        <begin position="108"/>
        <end position="127"/>
    </location>
</feature>
<dbReference type="GO" id="GO:0008273">
    <property type="term" value="F:calcium, potassium:sodium antiporter activity"/>
    <property type="evidence" value="ECO:0007669"/>
    <property type="project" value="TreeGrafter"/>
</dbReference>
<gene>
    <name evidence="10" type="ORF">FMAN_10987</name>
</gene>
<feature type="domain" description="Sodium/calcium exchanger membrane region" evidence="9">
    <location>
        <begin position="234"/>
        <end position="374"/>
    </location>
</feature>
<keyword evidence="6 8" id="KW-0472">Membrane</keyword>
<evidence type="ECO:0000256" key="8">
    <source>
        <dbReference type="SAM" id="Phobius"/>
    </source>
</evidence>
<keyword evidence="3" id="KW-0050">Antiport</keyword>
<dbReference type="GeneID" id="65090239"/>
<dbReference type="InterPro" id="IPR004481">
    <property type="entry name" value="K/Na/Ca-exchanger"/>
</dbReference>
<comment type="similarity">
    <text evidence="2">Belongs to the Ca(2+):cation antiporter (CaCA) (TC 2.A.19) family. SLC24A subfamily.</text>
</comment>
<dbReference type="GO" id="GO:0005886">
    <property type="term" value="C:plasma membrane"/>
    <property type="evidence" value="ECO:0007669"/>
    <property type="project" value="TreeGrafter"/>
</dbReference>
<feature type="transmembrane region" description="Helical" evidence="8">
    <location>
        <begin position="332"/>
        <end position="352"/>
    </location>
</feature>
<feature type="compositionally biased region" description="Acidic residues" evidence="7">
    <location>
        <begin position="166"/>
        <end position="177"/>
    </location>
</feature>
<dbReference type="AlphaFoldDB" id="A0A1L7TMZ0"/>
<dbReference type="Proteomes" id="UP000184255">
    <property type="component" value="Unassembled WGS sequence"/>
</dbReference>
<evidence type="ECO:0000256" key="2">
    <source>
        <dbReference type="ARBA" id="ARBA00005364"/>
    </source>
</evidence>
<dbReference type="RefSeq" id="XP_041684075.1">
    <property type="nucleotide sequence ID" value="XM_041833743.1"/>
</dbReference>
<feature type="transmembrane region" description="Helical" evidence="8">
    <location>
        <begin position="359"/>
        <end position="379"/>
    </location>
</feature>
<keyword evidence="11" id="KW-1185">Reference proteome</keyword>
<evidence type="ECO:0000313" key="11">
    <source>
        <dbReference type="Proteomes" id="UP000184255"/>
    </source>
</evidence>
<feature type="compositionally biased region" description="Basic and acidic residues" evidence="7">
    <location>
        <begin position="194"/>
        <end position="212"/>
    </location>
</feature>
<organism evidence="10 11">
    <name type="scientific">Fusarium mangiferae</name>
    <name type="common">Mango malformation disease fungus</name>
    <dbReference type="NCBI Taxonomy" id="192010"/>
    <lineage>
        <taxon>Eukaryota</taxon>
        <taxon>Fungi</taxon>
        <taxon>Dikarya</taxon>
        <taxon>Ascomycota</taxon>
        <taxon>Pezizomycotina</taxon>
        <taxon>Sordariomycetes</taxon>
        <taxon>Hypocreomycetidae</taxon>
        <taxon>Hypocreales</taxon>
        <taxon>Nectriaceae</taxon>
        <taxon>Fusarium</taxon>
        <taxon>Fusarium fujikuroi species complex</taxon>
    </lineage>
</organism>
<sequence>MVNGDAIAYNVAVFISTLFLLEFGADKFVDHTAIVARRTGIPDTVIALLTAGAEWEELVVVVASLAQGRPSLAVGNIIGSAISNILGAFSLGLLFRPTGPHVEFDRSSRVYALCLLVITTFVAPIIYFPQRIIWLACGSILISLFAIYLISIGWAISRGSLTAPEGSDDDSSDDESDTLSTESTPSVRNPLLPSHEEREPEDRNERDPRVDGSPEVTGLTNVLSRRRRRSLGYHVGLLVLGFLAICLSGYVLSQAAINITDALGISDVLFGIVILAIATTLPEKFVAVLSGNRGHVGILVANTVGSNVFLLSLCLGVVMIDTSEDFGGGHVKITELCVLWGSTLALTIAVWYGERIDRWIGGIMLLGYVVFIIMEFTVIHHTADTP</sequence>
<feature type="region of interest" description="Disordered" evidence="7">
    <location>
        <begin position="164"/>
        <end position="217"/>
    </location>
</feature>
<dbReference type="EMBL" id="FCQH01000008">
    <property type="protein sequence ID" value="CVK96657.1"/>
    <property type="molecule type" value="Genomic_DNA"/>
</dbReference>
<evidence type="ECO:0000256" key="3">
    <source>
        <dbReference type="ARBA" id="ARBA00022449"/>
    </source>
</evidence>
<dbReference type="GO" id="GO:0006874">
    <property type="term" value="P:intracellular calcium ion homeostasis"/>
    <property type="evidence" value="ECO:0007669"/>
    <property type="project" value="TreeGrafter"/>
</dbReference>
<dbReference type="Pfam" id="PF01699">
    <property type="entry name" value="Na_Ca_ex"/>
    <property type="match status" value="2"/>
</dbReference>
<feature type="transmembrane region" description="Helical" evidence="8">
    <location>
        <begin position="294"/>
        <end position="320"/>
    </location>
</feature>
<dbReference type="Gene3D" id="1.20.1420.30">
    <property type="entry name" value="NCX, central ion-binding region"/>
    <property type="match status" value="2"/>
</dbReference>
<feature type="transmembrane region" description="Helical" evidence="8">
    <location>
        <begin position="72"/>
        <end position="96"/>
    </location>
</feature>
<proteinExistence type="inferred from homology"/>